<dbReference type="OMA" id="WAPFVKT"/>
<dbReference type="Proteomes" id="UP000019763">
    <property type="component" value="Unassembled WGS sequence"/>
</dbReference>
<dbReference type="FunFam" id="1.10.10.10:FF:000118">
    <property type="entry name" value="40S ribosomal protein S19"/>
    <property type="match status" value="1"/>
</dbReference>
<reference evidence="4" key="1">
    <citation type="submission" date="2013-12" db="EMBL/GenBank/DDBJ databases">
        <authorList>
            <person name="Omoto C.K."/>
            <person name="Sibley D."/>
            <person name="Venepally P."/>
            <person name="Hadjithomas M."/>
            <person name="Karamycheva S."/>
            <person name="Brunk B."/>
            <person name="Roos D."/>
            <person name="Caler E."/>
            <person name="Lorenzi H."/>
        </authorList>
    </citation>
    <scope>NUCLEOTIDE SEQUENCE</scope>
</reference>
<dbReference type="RefSeq" id="XP_011134370.1">
    <property type="nucleotide sequence ID" value="XM_011136068.1"/>
</dbReference>
<evidence type="ECO:0000313" key="5">
    <source>
        <dbReference type="Proteomes" id="UP000019763"/>
    </source>
</evidence>
<evidence type="ECO:0000256" key="3">
    <source>
        <dbReference type="ARBA" id="ARBA00023274"/>
    </source>
</evidence>
<organism evidence="4 5">
    <name type="scientific">Gregarina niphandrodes</name>
    <name type="common">Septate eugregarine</name>
    <dbReference type="NCBI Taxonomy" id="110365"/>
    <lineage>
        <taxon>Eukaryota</taxon>
        <taxon>Sar</taxon>
        <taxon>Alveolata</taxon>
        <taxon>Apicomplexa</taxon>
        <taxon>Conoidasida</taxon>
        <taxon>Gregarinasina</taxon>
        <taxon>Eugregarinorida</taxon>
        <taxon>Gregarinidae</taxon>
        <taxon>Gregarina</taxon>
    </lineage>
</organism>
<accession>A0A023BBR0</accession>
<keyword evidence="5" id="KW-1185">Reference proteome</keyword>
<name>A0A023BBR0_GRENI</name>
<dbReference type="SUPFAM" id="SSF46785">
    <property type="entry name" value="Winged helix' DNA-binding domain"/>
    <property type="match status" value="1"/>
</dbReference>
<gene>
    <name evidence="4" type="ORF">GNI_023850</name>
</gene>
<dbReference type="GO" id="GO:0006412">
    <property type="term" value="P:translation"/>
    <property type="evidence" value="ECO:0007669"/>
    <property type="project" value="InterPro"/>
</dbReference>
<dbReference type="InterPro" id="IPR001266">
    <property type="entry name" value="Ribosomal_eS19"/>
</dbReference>
<keyword evidence="3" id="KW-0687">Ribonucleoprotein</keyword>
<dbReference type="SMART" id="SM01413">
    <property type="entry name" value="Ribosomal_S19e"/>
    <property type="match status" value="1"/>
</dbReference>
<dbReference type="EMBL" id="AFNH02000176">
    <property type="protein sequence ID" value="EZG79925.1"/>
    <property type="molecule type" value="Genomic_DNA"/>
</dbReference>
<dbReference type="VEuPathDB" id="CryptoDB:GNI_023850"/>
<comment type="similarity">
    <text evidence="1">Belongs to the eukaryotic ribosomal protein eS19 family.</text>
</comment>
<dbReference type="InterPro" id="IPR036388">
    <property type="entry name" value="WH-like_DNA-bd_sf"/>
</dbReference>
<dbReference type="InterPro" id="IPR036390">
    <property type="entry name" value="WH_DNA-bd_sf"/>
</dbReference>
<dbReference type="GeneID" id="22911098"/>
<dbReference type="eggNOG" id="KOG3411">
    <property type="taxonomic scope" value="Eukaryota"/>
</dbReference>
<dbReference type="Gene3D" id="1.10.10.10">
    <property type="entry name" value="Winged helix-like DNA-binding domain superfamily/Winged helix DNA-binding domain"/>
    <property type="match status" value="1"/>
</dbReference>
<dbReference type="AlphaFoldDB" id="A0A023BBR0"/>
<dbReference type="Pfam" id="PF01090">
    <property type="entry name" value="Ribosomal_S19e"/>
    <property type="match status" value="1"/>
</dbReference>
<dbReference type="OrthoDB" id="428974at2759"/>
<sequence>MQLLVPGNSAVFTVSDVPADQFIKKCARHLKDSGFFEIPKWAEYAKSGCSRELSAHDDDFFYIRAASILRKMAFNAKECGVGRLAHVYGGSQNRGVQPCHHRMASRKVIRYCIRQLQSMELVEAFGDKQKRRLSVKGQRCIDQIARQCANF</sequence>
<dbReference type="GO" id="GO:0003735">
    <property type="term" value="F:structural constituent of ribosome"/>
    <property type="evidence" value="ECO:0007669"/>
    <property type="project" value="InterPro"/>
</dbReference>
<evidence type="ECO:0000256" key="2">
    <source>
        <dbReference type="ARBA" id="ARBA00022980"/>
    </source>
</evidence>
<dbReference type="GO" id="GO:0003723">
    <property type="term" value="F:RNA binding"/>
    <property type="evidence" value="ECO:0007669"/>
    <property type="project" value="TreeGrafter"/>
</dbReference>
<keyword evidence="2 4" id="KW-0689">Ribosomal protein</keyword>
<protein>
    <submittedName>
        <fullName evidence="4">40S ribosomal protein S19</fullName>
    </submittedName>
</protein>
<dbReference type="GO" id="GO:0000028">
    <property type="term" value="P:ribosomal small subunit assembly"/>
    <property type="evidence" value="ECO:0007669"/>
    <property type="project" value="TreeGrafter"/>
</dbReference>
<evidence type="ECO:0000313" key="4">
    <source>
        <dbReference type="EMBL" id="EZG79925.1"/>
    </source>
</evidence>
<evidence type="ECO:0000256" key="1">
    <source>
        <dbReference type="ARBA" id="ARBA00010014"/>
    </source>
</evidence>
<dbReference type="PANTHER" id="PTHR11710">
    <property type="entry name" value="40S RIBOSOMAL PROTEIN S19"/>
    <property type="match status" value="1"/>
</dbReference>
<dbReference type="PANTHER" id="PTHR11710:SF0">
    <property type="entry name" value="40S RIBOSOMAL PROTEIN S19"/>
    <property type="match status" value="1"/>
</dbReference>
<proteinExistence type="inferred from homology"/>
<dbReference type="GO" id="GO:0022627">
    <property type="term" value="C:cytosolic small ribosomal subunit"/>
    <property type="evidence" value="ECO:0007669"/>
    <property type="project" value="TreeGrafter"/>
</dbReference>
<comment type="caution">
    <text evidence="4">The sequence shown here is derived from an EMBL/GenBank/DDBJ whole genome shotgun (WGS) entry which is preliminary data.</text>
</comment>